<dbReference type="Proteomes" id="UP000315289">
    <property type="component" value="Unassembled WGS sequence"/>
</dbReference>
<feature type="region of interest" description="Disordered" evidence="5">
    <location>
        <begin position="615"/>
        <end position="634"/>
    </location>
</feature>
<dbReference type="AlphaFoldDB" id="A0A557SWT4"/>
<feature type="compositionally biased region" description="Basic and acidic residues" evidence="5">
    <location>
        <begin position="617"/>
        <end position="634"/>
    </location>
</feature>
<feature type="transmembrane region" description="Helical" evidence="6">
    <location>
        <begin position="74"/>
        <end position="94"/>
    </location>
</feature>
<evidence type="ECO:0000256" key="2">
    <source>
        <dbReference type="ARBA" id="ARBA00022692"/>
    </source>
</evidence>
<gene>
    <name evidence="8" type="ORF">NARC_40028</name>
</gene>
<dbReference type="EMBL" id="VOAH01000004">
    <property type="protein sequence ID" value="TVP41069.1"/>
    <property type="molecule type" value="Genomic_DNA"/>
</dbReference>
<dbReference type="PANTHER" id="PTHR30483:SF40">
    <property type="entry name" value="HISTIDINE KINASE"/>
    <property type="match status" value="1"/>
</dbReference>
<organism evidence="8 9">
    <name type="scientific">Candidatus Nitrosocosmicus arcticus</name>
    <dbReference type="NCBI Taxonomy" id="2035267"/>
    <lineage>
        <taxon>Archaea</taxon>
        <taxon>Nitrososphaerota</taxon>
        <taxon>Nitrososphaeria</taxon>
        <taxon>Nitrososphaerales</taxon>
        <taxon>Nitrososphaeraceae</taxon>
        <taxon>Candidatus Nitrosocosmicus</taxon>
    </lineage>
</organism>
<dbReference type="InterPro" id="IPR001828">
    <property type="entry name" value="ANF_lig-bd_rcpt"/>
</dbReference>
<keyword evidence="4 6" id="KW-0472">Membrane</keyword>
<keyword evidence="9" id="KW-1185">Reference proteome</keyword>
<dbReference type="SUPFAM" id="SSF53822">
    <property type="entry name" value="Periplasmic binding protein-like I"/>
    <property type="match status" value="1"/>
</dbReference>
<dbReference type="RefSeq" id="WP_186434066.1">
    <property type="nucleotide sequence ID" value="NZ_ML675580.1"/>
</dbReference>
<evidence type="ECO:0000313" key="8">
    <source>
        <dbReference type="EMBL" id="TVP41069.1"/>
    </source>
</evidence>
<dbReference type="GO" id="GO:0016020">
    <property type="term" value="C:membrane"/>
    <property type="evidence" value="ECO:0007669"/>
    <property type="project" value="UniProtKB-SubCell"/>
</dbReference>
<evidence type="ECO:0000256" key="3">
    <source>
        <dbReference type="ARBA" id="ARBA00022989"/>
    </source>
</evidence>
<reference evidence="8 9" key="1">
    <citation type="journal article" date="2019" name="Front. Microbiol.">
        <title>Ammonia Oxidation by the Arctic Terrestrial Thaumarchaeote Candidatus Nitrosocosmicus arcticus Is Stimulated by Increasing Temperatures.</title>
        <authorList>
            <person name="Alves R.J.E."/>
            <person name="Kerou M."/>
            <person name="Zappe A."/>
            <person name="Bittner R."/>
            <person name="Abby S.S."/>
            <person name="Schmidt H.A."/>
            <person name="Pfeifer K."/>
            <person name="Schleper C."/>
        </authorList>
    </citation>
    <scope>NUCLEOTIDE SEQUENCE [LARGE SCALE GENOMIC DNA]</scope>
    <source>
        <strain evidence="8 9">Kfb</strain>
    </source>
</reference>
<proteinExistence type="predicted"/>
<evidence type="ECO:0000313" key="9">
    <source>
        <dbReference type="Proteomes" id="UP000315289"/>
    </source>
</evidence>
<feature type="transmembrane region" description="Helical" evidence="6">
    <location>
        <begin position="169"/>
        <end position="194"/>
    </location>
</feature>
<feature type="domain" description="Receptor ligand binding region" evidence="7">
    <location>
        <begin position="357"/>
        <end position="711"/>
    </location>
</feature>
<protein>
    <submittedName>
        <fullName evidence="8">ABC-type hydrophobic amino acid uptake transporter (HAAT)</fullName>
    </submittedName>
</protein>
<feature type="transmembrane region" description="Helical" evidence="6">
    <location>
        <begin position="138"/>
        <end position="163"/>
    </location>
</feature>
<accession>A0A557SWT4</accession>
<comment type="caution">
    <text evidence="8">The sequence shown here is derived from an EMBL/GenBank/DDBJ whole genome shotgun (WGS) entry which is preliminary data.</text>
</comment>
<feature type="transmembrane region" description="Helical" evidence="6">
    <location>
        <begin position="235"/>
        <end position="257"/>
    </location>
</feature>
<dbReference type="Gene3D" id="3.40.50.2300">
    <property type="match status" value="3"/>
</dbReference>
<feature type="transmembrane region" description="Helical" evidence="6">
    <location>
        <begin position="206"/>
        <end position="229"/>
    </location>
</feature>
<evidence type="ECO:0000256" key="6">
    <source>
        <dbReference type="SAM" id="Phobius"/>
    </source>
</evidence>
<comment type="subcellular location">
    <subcellularLocation>
        <location evidence="1">Membrane</location>
    </subcellularLocation>
</comment>
<dbReference type="InterPro" id="IPR051010">
    <property type="entry name" value="BCAA_transport"/>
</dbReference>
<feature type="transmembrane region" description="Helical" evidence="6">
    <location>
        <begin position="106"/>
        <end position="126"/>
    </location>
</feature>
<keyword evidence="2 6" id="KW-0812">Transmembrane</keyword>
<evidence type="ECO:0000256" key="4">
    <source>
        <dbReference type="ARBA" id="ARBA00023136"/>
    </source>
</evidence>
<sequence length="732" mass="81565">MNIQRKRESLQPLYFFVALLFAITIANLAIILADSDGKIIYSSWMLIISSSIAAGLSLLTLIKDRSSIKKDKTAIHLTIGLVFWCIANIIWGYYELILDIVSPVPSLADLFLLSAYGFLIYRLLVTYKNLGEIKNKKIIYLVSIGTGLFLIYILNLMLSLTVISNFRGFMLFIVTIAYPVLNSILTVLALTIILNLKNEKHLSIPWICELVGLLAIVIGDSWFAIIVLTAFIEQIWISAILLSAHYLLIAGGLVWYLRYYSTWNLRIPDTTAMNKIKGIFSPKVLLFFIIPSAFFVLIILYLPINFVSVANQAGVSWIYPTFHEPLPSNNNYPEFIVGAIIPQSGSLSSIGKPVHASLEKAESDVNRYLDYHNSSSRVKLIVADSKTSPQESLAAIKKLHSLGARVIVGPATSTAVSAVLDFANEKNITLLSYASTSPKLSISGDNLFRLVPDDKSQGKVIAEKMIDDGIKVIVPFWRGDIYGKELANATKYYFEILGGKVEKGVNYEPHTGKFATSLHRINFIMWNQELKKLDTMVSDAITKYGKESVGVYVISYDEITPILIQAQLFDNLGKVRWYGSDSIAENHHLIKNIESANFAIKTGFTNPLFSVSMDNQSGHEIDGESSKDGGGDGEHDSAMAYPAVAYDSFWIVSKSMDKNSTINRNNGDFNSKDFNEILVETAESYNGITGKIDLNVAGDRISENYDFWYVTEGDLADEYKWEAGFEEIDSNH</sequence>
<name>A0A557SWT4_9ARCH</name>
<evidence type="ECO:0000256" key="1">
    <source>
        <dbReference type="ARBA" id="ARBA00004370"/>
    </source>
</evidence>
<dbReference type="Pfam" id="PF01094">
    <property type="entry name" value="ANF_receptor"/>
    <property type="match status" value="1"/>
</dbReference>
<feature type="transmembrane region" description="Helical" evidence="6">
    <location>
        <begin position="284"/>
        <end position="304"/>
    </location>
</feature>
<evidence type="ECO:0000256" key="5">
    <source>
        <dbReference type="SAM" id="MobiDB-lite"/>
    </source>
</evidence>
<feature type="transmembrane region" description="Helical" evidence="6">
    <location>
        <begin position="39"/>
        <end position="62"/>
    </location>
</feature>
<evidence type="ECO:0000259" key="7">
    <source>
        <dbReference type="Pfam" id="PF01094"/>
    </source>
</evidence>
<dbReference type="PANTHER" id="PTHR30483">
    <property type="entry name" value="LEUCINE-SPECIFIC-BINDING PROTEIN"/>
    <property type="match status" value="1"/>
</dbReference>
<keyword evidence="3 6" id="KW-1133">Transmembrane helix</keyword>
<feature type="transmembrane region" description="Helical" evidence="6">
    <location>
        <begin position="12"/>
        <end position="33"/>
    </location>
</feature>
<dbReference type="InterPro" id="IPR028082">
    <property type="entry name" value="Peripla_BP_I"/>
</dbReference>
<dbReference type="OrthoDB" id="21336at2157"/>